<dbReference type="OMA" id="MAFHQTK"/>
<feature type="domain" description="SANT" evidence="12">
    <location>
        <begin position="403"/>
        <end position="444"/>
    </location>
</feature>
<accession>A0A5F8H3T3</accession>
<feature type="domain" description="HTH myb-type" evidence="13">
    <location>
        <begin position="288"/>
        <end position="344"/>
    </location>
</feature>
<evidence type="ECO:0000256" key="10">
    <source>
        <dbReference type="SAM" id="MobiDB-lite"/>
    </source>
</evidence>
<feature type="region of interest" description="Disordered" evidence="10">
    <location>
        <begin position="499"/>
        <end position="534"/>
    </location>
</feature>
<dbReference type="STRING" id="13616.ENSMODP00000054590"/>
<dbReference type="CDD" id="cd00167">
    <property type="entry name" value="SANT"/>
    <property type="match status" value="2"/>
</dbReference>
<dbReference type="RefSeq" id="XP_007475372.1">
    <property type="nucleotide sequence ID" value="XM_007475310.3"/>
</dbReference>
<gene>
    <name evidence="14" type="primary">SNAPC4</name>
</gene>
<dbReference type="Ensembl" id="ENSMODT00000064223.1">
    <property type="protein sequence ID" value="ENSMODP00000054590.1"/>
    <property type="gene ID" value="ENSMODG00000017566.4"/>
</dbReference>
<reference evidence="14" key="3">
    <citation type="submission" date="2025-09" db="UniProtKB">
        <authorList>
            <consortium name="Ensembl"/>
        </authorList>
    </citation>
    <scope>IDENTIFICATION</scope>
</reference>
<evidence type="ECO:0000256" key="5">
    <source>
        <dbReference type="ARBA" id="ARBA00023163"/>
    </source>
</evidence>
<dbReference type="PROSITE" id="PS51293">
    <property type="entry name" value="SANT"/>
    <property type="match status" value="2"/>
</dbReference>
<keyword evidence="2" id="KW-0677">Repeat</keyword>
<dbReference type="GO" id="GO:0042795">
    <property type="term" value="P:snRNA transcription by RNA polymerase II"/>
    <property type="evidence" value="ECO:0000318"/>
    <property type="project" value="GO_Central"/>
</dbReference>
<feature type="domain" description="Myb-like" evidence="11">
    <location>
        <begin position="288"/>
        <end position="340"/>
    </location>
</feature>
<dbReference type="PROSITE" id="PS50090">
    <property type="entry name" value="MYB_LIKE"/>
    <property type="match status" value="4"/>
</dbReference>
<feature type="compositionally biased region" description="Low complexity" evidence="10">
    <location>
        <begin position="515"/>
        <end position="527"/>
    </location>
</feature>
<evidence type="ECO:0000256" key="2">
    <source>
        <dbReference type="ARBA" id="ARBA00022737"/>
    </source>
</evidence>
<dbReference type="RefSeq" id="XP_007475375.1">
    <property type="nucleotide sequence ID" value="XM_007475313.3"/>
</dbReference>
<dbReference type="KEGG" id="mdo:100020490"/>
<dbReference type="FunFam" id="1.10.10.60:FF:000016">
    <property type="entry name" value="Transcriptional activator Myb isoform A"/>
    <property type="match status" value="1"/>
</dbReference>
<feature type="compositionally biased region" description="Basic and acidic residues" evidence="10">
    <location>
        <begin position="1216"/>
        <end position="1225"/>
    </location>
</feature>
<feature type="compositionally biased region" description="Basic and acidic residues" evidence="10">
    <location>
        <begin position="1483"/>
        <end position="1494"/>
    </location>
</feature>
<dbReference type="PROSITE" id="PS51294">
    <property type="entry name" value="HTH_MYB"/>
    <property type="match status" value="3"/>
</dbReference>
<dbReference type="OrthoDB" id="2143914at2759"/>
<feature type="region of interest" description="Disordered" evidence="10">
    <location>
        <begin position="36"/>
        <end position="80"/>
    </location>
</feature>
<dbReference type="FunCoup" id="A0A5F8H3T3">
    <property type="interactions" value="886"/>
</dbReference>
<evidence type="ECO:0000256" key="7">
    <source>
        <dbReference type="ARBA" id="ARBA00025193"/>
    </source>
</evidence>
<feature type="region of interest" description="Disordered" evidence="10">
    <location>
        <begin position="850"/>
        <end position="869"/>
    </location>
</feature>
<dbReference type="InterPro" id="IPR017930">
    <property type="entry name" value="Myb_dom"/>
</dbReference>
<reference evidence="14" key="2">
    <citation type="submission" date="2025-08" db="UniProtKB">
        <authorList>
            <consortium name="Ensembl"/>
        </authorList>
    </citation>
    <scope>IDENTIFICATION</scope>
</reference>
<dbReference type="InterPro" id="IPR001005">
    <property type="entry name" value="SANT/Myb"/>
</dbReference>
<keyword evidence="6" id="KW-0539">Nucleus</keyword>
<dbReference type="CTD" id="6621"/>
<reference evidence="14 15" key="1">
    <citation type="journal article" date="2007" name="Nature">
        <title>Genome of the marsupial Monodelphis domestica reveals innovation in non-coding sequences.</title>
        <authorList>
            <person name="Mikkelsen T.S."/>
            <person name="Wakefield M.J."/>
            <person name="Aken B."/>
            <person name="Amemiya C.T."/>
            <person name="Chang J.L."/>
            <person name="Duke S."/>
            <person name="Garber M."/>
            <person name="Gentles A.J."/>
            <person name="Goodstadt L."/>
            <person name="Heger A."/>
            <person name="Jurka J."/>
            <person name="Kamal M."/>
            <person name="Mauceli E."/>
            <person name="Searle S.M."/>
            <person name="Sharpe T."/>
            <person name="Baker M.L."/>
            <person name="Batzer M.A."/>
            <person name="Benos P.V."/>
            <person name="Belov K."/>
            <person name="Clamp M."/>
            <person name="Cook A."/>
            <person name="Cuff J."/>
            <person name="Das R."/>
            <person name="Davidow L."/>
            <person name="Deakin J.E."/>
            <person name="Fazzari M.J."/>
            <person name="Glass J.L."/>
            <person name="Grabherr M."/>
            <person name="Greally J.M."/>
            <person name="Gu W."/>
            <person name="Hore T.A."/>
            <person name="Huttley G.A."/>
            <person name="Kleber M."/>
            <person name="Jirtle R.L."/>
            <person name="Koina E."/>
            <person name="Lee J.T."/>
            <person name="Mahony S."/>
            <person name="Marra M.A."/>
            <person name="Miller R.D."/>
            <person name="Nicholls R.D."/>
            <person name="Oda M."/>
            <person name="Papenfuss A.T."/>
            <person name="Parra Z.E."/>
            <person name="Pollock D.D."/>
            <person name="Ray D.A."/>
            <person name="Schein J.E."/>
            <person name="Speed T.P."/>
            <person name="Thompson K."/>
            <person name="VandeBerg J.L."/>
            <person name="Wade C.M."/>
            <person name="Walker J.A."/>
            <person name="Waters P.D."/>
            <person name="Webber C."/>
            <person name="Weidman J.R."/>
            <person name="Xie X."/>
            <person name="Zody M.C."/>
            <person name="Baldwin J."/>
            <person name="Abdouelleil A."/>
            <person name="Abdulkadir J."/>
            <person name="Abebe A."/>
            <person name="Abera B."/>
            <person name="Abreu J."/>
            <person name="Acer S.C."/>
            <person name="Aftuck L."/>
            <person name="Alexander A."/>
            <person name="An P."/>
            <person name="Anderson E."/>
            <person name="Anderson S."/>
            <person name="Arachi H."/>
            <person name="Azer M."/>
            <person name="Bachantsang P."/>
            <person name="Barry A."/>
            <person name="Bayul T."/>
            <person name="Berlin A."/>
            <person name="Bessette D."/>
            <person name="Bloom T."/>
            <person name="Bloom T."/>
            <person name="Boguslavskiy L."/>
            <person name="Bonnet C."/>
            <person name="Boukhgalter B."/>
            <person name="Bourzgui I."/>
            <person name="Brown A."/>
            <person name="Cahill P."/>
            <person name="Channer S."/>
            <person name="Cheshatsang Y."/>
            <person name="Chuda L."/>
            <person name="Citroen M."/>
            <person name="Collymore A."/>
            <person name="Cooke P."/>
            <person name="Costello M."/>
            <person name="D'Aco K."/>
            <person name="Daza R."/>
            <person name="De Haan G."/>
            <person name="DeGray S."/>
            <person name="DeMaso C."/>
            <person name="Dhargay N."/>
            <person name="Dooley K."/>
            <person name="Dooley E."/>
            <person name="Doricent M."/>
            <person name="Dorje P."/>
            <person name="Dorjee K."/>
            <person name="Dupes A."/>
            <person name="Elong R."/>
            <person name="Falk J."/>
            <person name="Farina A."/>
            <person name="Faro S."/>
            <person name="Ferguson D."/>
            <person name="Fisher S."/>
            <person name="Foley C.D."/>
            <person name="Franke A."/>
            <person name="Friedrich D."/>
            <person name="Gadbois L."/>
            <person name="Gearin G."/>
            <person name="Gearin C.R."/>
            <person name="Giannoukos G."/>
            <person name="Goode T."/>
            <person name="Graham J."/>
            <person name="Grandbois E."/>
            <person name="Grewal S."/>
            <person name="Gyaltsen K."/>
            <person name="Hafez N."/>
            <person name="Hagos B."/>
            <person name="Hall J."/>
            <person name="Henson C."/>
            <person name="Hollinger A."/>
            <person name="Honan T."/>
            <person name="Huard M.D."/>
            <person name="Hughes L."/>
            <person name="Hurhula B."/>
            <person name="Husby M.E."/>
            <person name="Kamat A."/>
            <person name="Kanga B."/>
            <person name="Kashin S."/>
            <person name="Khazanovich D."/>
            <person name="Kisner P."/>
            <person name="Lance K."/>
            <person name="Lara M."/>
            <person name="Lee W."/>
            <person name="Lennon N."/>
            <person name="Letendre F."/>
            <person name="LeVine R."/>
            <person name="Lipovsky A."/>
            <person name="Liu X."/>
            <person name="Liu J."/>
            <person name="Liu S."/>
            <person name="Lokyitsang T."/>
            <person name="Lokyitsang Y."/>
            <person name="Lubonja R."/>
            <person name="Lui A."/>
            <person name="MacDonald P."/>
            <person name="Magnisalis V."/>
            <person name="Maru K."/>
            <person name="Matthews C."/>
            <person name="McCusker W."/>
            <person name="McDonough S."/>
            <person name="Mehta T."/>
            <person name="Meldrim J."/>
            <person name="Meneus L."/>
            <person name="Mihai O."/>
            <person name="Mihalev A."/>
            <person name="Mihova T."/>
            <person name="Mittelman R."/>
            <person name="Mlenga V."/>
            <person name="Montmayeur A."/>
            <person name="Mulrain L."/>
            <person name="Navidi A."/>
            <person name="Naylor J."/>
            <person name="Negash T."/>
            <person name="Nguyen T."/>
            <person name="Nguyen N."/>
            <person name="Nicol R."/>
            <person name="Norbu C."/>
            <person name="Norbu N."/>
            <person name="Novod N."/>
            <person name="O'Neill B."/>
            <person name="Osman S."/>
            <person name="Markiewicz E."/>
            <person name="Oyono O.L."/>
            <person name="Patti C."/>
            <person name="Phunkhang P."/>
            <person name="Pierre F."/>
            <person name="Priest M."/>
            <person name="Raghuraman S."/>
            <person name="Rege F."/>
            <person name="Reyes R."/>
            <person name="Rise C."/>
            <person name="Rogov P."/>
            <person name="Ross K."/>
            <person name="Ryan E."/>
            <person name="Settipalli S."/>
            <person name="Shea T."/>
            <person name="Sherpa N."/>
            <person name="Shi L."/>
            <person name="Shih D."/>
            <person name="Sparrow T."/>
            <person name="Spaulding J."/>
            <person name="Stalker J."/>
            <person name="Stange-Thomann N."/>
            <person name="Stavropoulos S."/>
            <person name="Stone C."/>
            <person name="Strader C."/>
            <person name="Tesfaye S."/>
            <person name="Thomson T."/>
            <person name="Thoulutsang Y."/>
            <person name="Thoulutsang D."/>
            <person name="Topham K."/>
            <person name="Topping I."/>
            <person name="Tsamla T."/>
            <person name="Vassiliev H."/>
            <person name="Vo A."/>
            <person name="Wangchuk T."/>
            <person name="Wangdi T."/>
            <person name="Weiand M."/>
            <person name="Wilkinson J."/>
            <person name="Wilson A."/>
            <person name="Yadav S."/>
            <person name="Young G."/>
            <person name="Yu Q."/>
            <person name="Zembek L."/>
            <person name="Zhong D."/>
            <person name="Zimmer A."/>
            <person name="Zwirko Z."/>
            <person name="Jaffe D.B."/>
            <person name="Alvarez P."/>
            <person name="Brockman W."/>
            <person name="Butler J."/>
            <person name="Chin C."/>
            <person name="Gnerre S."/>
            <person name="MacCallum I."/>
            <person name="Graves J.A."/>
            <person name="Ponting C.P."/>
            <person name="Breen M."/>
            <person name="Samollow P.B."/>
            <person name="Lander E.S."/>
            <person name="Lindblad-Toh K."/>
        </authorList>
    </citation>
    <scope>NUCLEOTIDE SEQUENCE [LARGE SCALE GENOMIC DNA]</scope>
</reference>
<feature type="region of interest" description="Disordered" evidence="10">
    <location>
        <begin position="953"/>
        <end position="979"/>
    </location>
</feature>
<evidence type="ECO:0000313" key="14">
    <source>
        <dbReference type="Ensembl" id="ENSMODP00000054590.1"/>
    </source>
</evidence>
<dbReference type="FunFam" id="1.10.10.60:FF:000314">
    <property type="entry name" value="Small nuclear RNA-activating complex, polypeptide 4"/>
    <property type="match status" value="1"/>
</dbReference>
<feature type="compositionally biased region" description="Polar residues" evidence="10">
    <location>
        <begin position="1033"/>
        <end position="1053"/>
    </location>
</feature>
<feature type="compositionally biased region" description="Polar residues" evidence="10">
    <location>
        <begin position="1456"/>
        <end position="1465"/>
    </location>
</feature>
<evidence type="ECO:0000259" key="12">
    <source>
        <dbReference type="PROSITE" id="PS51293"/>
    </source>
</evidence>
<dbReference type="InterPro" id="IPR051575">
    <property type="entry name" value="Myb-like_DNA-bd"/>
</dbReference>
<feature type="domain" description="Myb-like" evidence="11">
    <location>
        <begin position="342"/>
        <end position="394"/>
    </location>
</feature>
<feature type="compositionally biased region" description="Polar residues" evidence="10">
    <location>
        <begin position="1495"/>
        <end position="1514"/>
    </location>
</feature>
<feature type="compositionally biased region" description="Acidic residues" evidence="10">
    <location>
        <begin position="47"/>
        <end position="73"/>
    </location>
</feature>
<evidence type="ECO:0000256" key="4">
    <source>
        <dbReference type="ARBA" id="ARBA00023125"/>
    </source>
</evidence>
<sequence>MSDMDLVAEREKITKQIKNLEKILDPNIATIEVVVSDSNLDSTSEADSLEDDDWDEHIPMEEESWGESDEDDSKDQALPKDPETCLQLNMVYQEVLQEKIAEIDLLLAQNKEQQEEVMWDLAGSKASKTKDGKSLPSNVFVGHFMKPYFKDKVTGIGPPANEDTREKATQGIKSFEELIVTKWKTWEKTLLRKSVISDHLQRLLQPKLLKLEYLNQKLDKVSDSVEKQILEKQIKNTEKEIEDINQLPEESLLGDRLDERDWEKISNINFEGSRSADEIRKFWQNCEHPSINKQAWVEEETKRLKEIAAKHNYLEWQKIAAELGTNRSAFQCLQMYQQYNKDLKRKEWTKEEDHMLTQLVEEMRVGNHIPYRKIVYYMEGRDSMQLIYRWTKSLNPNLKKGFWTPEEDAKLLQAVAKYGERDWFKIREEVPGRSDAQCRDRYLRRLHFSLKKGRWNAKEEEKLIELIEKYGAGHWAKIASELPHRTGSQCLSKWKALIRKKKRPRKRQKSRKKCSSCSSSSSSSSSSEDAQLEWHNDLEKEKDAEGALDEHQYTVPSIDLWMPTRHSHSEPCKDPGWCYSRPSTISPCLSKASGPSKDGSQAIPSVAVAKRRDFSQDKDILTPTMDMECTTLSADIGLEKPQEELEEQASKTGKRILKVPLNDVKKVIRINTCLEYQKLKERLKKTHLFTSSLASKIDNGMAIEKVVQVWHKTFLNRQRQQKVGIQRKRLDRKLLMAVTPWVGDIVIPCWSSRKAVTVQTRAEAIMTKLQTIHLTSTPVFTLFIQLLQIDTDGCMKVIGERKTKQSELLWAITGNPQRPQQASSSLQKTSGCLMMKGVSKETQKKSISKMKDLPESTQPGPTVLPTSFGPISKPKTVSELLREKRLRESRARKALESTVILAPQVLITPPVILQQSLQPLIPSTLAMTQPLGSGSAGKPVAVASSPVATFQTPSPIIASTKSPEKSSNTNNSGSSQGNEVIAKEKVNETEGTSAPQVGALISGQSSSMRSEGHSVPSESPVPAIAANPVPGISQISTSSGPANLLSSQATTASKKQELPNAPVLAPSQVSMQQPKPISLVPALSVPTCGPQVISSNMFPITWVVTTQGLVPMSMSTFVGLPGPGKPAGTPVLPIVGGVARNQSTLKLLPSSIVKQSFRAPQPSPTLAKRPLIASKTLTGELPSGIAGPNLPIQLPTTASLNTGNHSGKNSLPEDQPSSREVKTAREMSAPLSQPETQPQTKSPTNQPRTEPDGCDCAPTPEVENPTGVTIGGPDPMQKSLLLETKDHLPAQNGNPGKSFPISTEIPKPITQQQEGLAAQDSQPKAMEPGKSILDLNLLSLENEASIREWLKGKQGVCLPPLQSTLPYLPPFLCNLKTLSGLLLQKKSLEQKAVTIVAQGSIQDKNDVSREDVQSARHLVQQQLKENPAYLLLKARFLAAFALPAFLATLPPPRVPTTLSQILDRNSGSEEEKEEEEYSQSKTRPKDRDCGEKEQLVSTAGDTQSTPETVASIQVSPHPDPHAMSSALDAADFNVLKTRNAIHARKRRRV</sequence>
<evidence type="ECO:0000256" key="3">
    <source>
        <dbReference type="ARBA" id="ARBA00023015"/>
    </source>
</evidence>
<keyword evidence="1" id="KW-0597">Phosphoprotein</keyword>
<feature type="domain" description="Myb-like" evidence="11">
    <location>
        <begin position="395"/>
        <end position="446"/>
    </location>
</feature>
<dbReference type="PANTHER" id="PTHR46621:SF1">
    <property type="entry name" value="SNRNA-ACTIVATING PROTEIN COMPLEX SUBUNIT 4"/>
    <property type="match status" value="1"/>
</dbReference>
<feature type="compositionally biased region" description="Polar residues" evidence="10">
    <location>
        <begin position="36"/>
        <end position="46"/>
    </location>
</feature>
<dbReference type="GO" id="GO:0001006">
    <property type="term" value="F:RNA polymerase III type 3 promoter sequence-specific DNA binding"/>
    <property type="evidence" value="ECO:0000318"/>
    <property type="project" value="GO_Central"/>
</dbReference>
<feature type="domain" description="HTH myb-type" evidence="13">
    <location>
        <begin position="395"/>
        <end position="450"/>
    </location>
</feature>
<protein>
    <recommendedName>
        <fullName evidence="8">snRNA-activating protein complex subunit 4</fullName>
    </recommendedName>
    <alternativeName>
        <fullName evidence="9">snRNA-activating protein complex 190 kDa subunit</fullName>
    </alternativeName>
</protein>
<dbReference type="InterPro" id="IPR009057">
    <property type="entry name" value="Homeodomain-like_sf"/>
</dbReference>
<comment type="function">
    <text evidence="7">Part of the SNAPc complex required for the transcription of both RNA polymerase II and III small-nuclear RNA genes. Binds to the proximal sequence element (PSE), a non-TATA-box basal promoter element common to these 2 types of genes. Recruits TBP and BRF2 to the U6 snRNA TATA box.</text>
</comment>
<evidence type="ECO:0000256" key="6">
    <source>
        <dbReference type="ARBA" id="ARBA00023242"/>
    </source>
</evidence>
<feature type="domain" description="SANT" evidence="12">
    <location>
        <begin position="450"/>
        <end position="505"/>
    </location>
</feature>
<evidence type="ECO:0000259" key="11">
    <source>
        <dbReference type="PROSITE" id="PS50090"/>
    </source>
</evidence>
<dbReference type="GO" id="GO:0019185">
    <property type="term" value="C:snRNA-activating protein complex"/>
    <property type="evidence" value="ECO:0000318"/>
    <property type="project" value="GO_Central"/>
</dbReference>
<evidence type="ECO:0000256" key="9">
    <source>
        <dbReference type="ARBA" id="ARBA00079701"/>
    </source>
</evidence>
<feature type="region of interest" description="Disordered" evidence="10">
    <location>
        <begin position="1456"/>
        <end position="1530"/>
    </location>
</feature>
<proteinExistence type="predicted"/>
<feature type="compositionally biased region" description="Low complexity" evidence="10">
    <location>
        <begin position="966"/>
        <end position="978"/>
    </location>
</feature>
<keyword evidence="15" id="KW-1185">Reference proteome</keyword>
<evidence type="ECO:0000259" key="13">
    <source>
        <dbReference type="PROSITE" id="PS51294"/>
    </source>
</evidence>
<organism evidence="14 15">
    <name type="scientific">Monodelphis domestica</name>
    <name type="common">Gray short-tailed opossum</name>
    <dbReference type="NCBI Taxonomy" id="13616"/>
    <lineage>
        <taxon>Eukaryota</taxon>
        <taxon>Metazoa</taxon>
        <taxon>Chordata</taxon>
        <taxon>Craniata</taxon>
        <taxon>Vertebrata</taxon>
        <taxon>Euteleostomi</taxon>
        <taxon>Mammalia</taxon>
        <taxon>Metatheria</taxon>
        <taxon>Didelphimorphia</taxon>
        <taxon>Didelphidae</taxon>
        <taxon>Monodelphis</taxon>
    </lineage>
</organism>
<keyword evidence="5" id="KW-0804">Transcription</keyword>
<dbReference type="GeneID" id="100020490"/>
<keyword evidence="4" id="KW-0238">DNA-binding</keyword>
<dbReference type="RefSeq" id="XP_007475374.1">
    <property type="nucleotide sequence ID" value="XM_007475312.3"/>
</dbReference>
<dbReference type="FunFam" id="1.10.10.60:FF:000321">
    <property type="entry name" value="Small nuclear RNA-activating complex, polypeptide 4"/>
    <property type="match status" value="1"/>
</dbReference>
<evidence type="ECO:0000313" key="15">
    <source>
        <dbReference type="Proteomes" id="UP000002280"/>
    </source>
</evidence>
<keyword evidence="3" id="KW-0805">Transcription regulation</keyword>
<feature type="compositionally biased region" description="Acidic residues" evidence="10">
    <location>
        <begin position="1468"/>
        <end position="1477"/>
    </location>
</feature>
<feature type="region of interest" description="Disordered" evidence="10">
    <location>
        <begin position="1182"/>
        <end position="1277"/>
    </location>
</feature>
<feature type="region of interest" description="Disordered" evidence="10">
    <location>
        <begin position="1003"/>
        <end position="1058"/>
    </location>
</feature>
<dbReference type="Proteomes" id="UP000002280">
    <property type="component" value="Chromosome 1"/>
</dbReference>
<name>A0A5F8H3T3_MONDO</name>
<evidence type="ECO:0000256" key="1">
    <source>
        <dbReference type="ARBA" id="ARBA00022553"/>
    </source>
</evidence>
<dbReference type="Bgee" id="ENSMODG00000017566">
    <property type="expression patterns" value="Expressed in heart and 19 other cell types or tissues"/>
</dbReference>
<feature type="domain" description="HTH myb-type" evidence="13">
    <location>
        <begin position="451"/>
        <end position="502"/>
    </location>
</feature>
<feature type="compositionally biased region" description="Polar residues" evidence="10">
    <location>
        <begin position="1230"/>
        <end position="1248"/>
    </location>
</feature>
<dbReference type="SUPFAM" id="SSF46689">
    <property type="entry name" value="Homeodomain-like"/>
    <property type="match status" value="3"/>
</dbReference>
<dbReference type="GeneTree" id="ENSGT00940000160404"/>
<dbReference type="Pfam" id="PF13921">
    <property type="entry name" value="Myb_DNA-bind_6"/>
    <property type="match status" value="2"/>
</dbReference>
<dbReference type="RefSeq" id="XP_007475373.1">
    <property type="nucleotide sequence ID" value="XM_007475311.3"/>
</dbReference>
<dbReference type="InParanoid" id="A0A5F8H3T3"/>
<dbReference type="Gene3D" id="1.10.10.60">
    <property type="entry name" value="Homeodomain-like"/>
    <property type="match status" value="4"/>
</dbReference>
<evidence type="ECO:0000256" key="8">
    <source>
        <dbReference type="ARBA" id="ARBA00071222"/>
    </source>
</evidence>
<dbReference type="GO" id="GO:0042796">
    <property type="term" value="P:snRNA transcription by RNA polymerase III"/>
    <property type="evidence" value="ECO:0000318"/>
    <property type="project" value="GO_Central"/>
</dbReference>
<dbReference type="SMART" id="SM00717">
    <property type="entry name" value="SANT"/>
    <property type="match status" value="5"/>
</dbReference>
<feature type="domain" description="Myb-like" evidence="11">
    <location>
        <begin position="447"/>
        <end position="498"/>
    </location>
</feature>
<feature type="compositionally biased region" description="Basic residues" evidence="10">
    <location>
        <begin position="499"/>
        <end position="514"/>
    </location>
</feature>
<feature type="compositionally biased region" description="Polar residues" evidence="10">
    <location>
        <begin position="1194"/>
        <end position="1209"/>
    </location>
</feature>
<dbReference type="InterPro" id="IPR017884">
    <property type="entry name" value="SANT_dom"/>
</dbReference>
<dbReference type="PANTHER" id="PTHR46621">
    <property type="entry name" value="SNRNA-ACTIVATING PROTEIN COMPLEX SUBUNIT 4"/>
    <property type="match status" value="1"/>
</dbReference>